<dbReference type="PANTHER" id="PTHR12526:SF623">
    <property type="entry name" value="WABG"/>
    <property type="match status" value="1"/>
</dbReference>
<dbReference type="SUPFAM" id="SSF53756">
    <property type="entry name" value="UDP-Glycosyltransferase/glycogen phosphorylase"/>
    <property type="match status" value="1"/>
</dbReference>
<evidence type="ECO:0008006" key="5">
    <source>
        <dbReference type="Google" id="ProtNLM"/>
    </source>
</evidence>
<evidence type="ECO:0000313" key="4">
    <source>
        <dbReference type="Proteomes" id="UP000515733"/>
    </source>
</evidence>
<reference evidence="3 4" key="1">
    <citation type="submission" date="2020-03" db="EMBL/GenBank/DDBJ databases">
        <authorList>
            <consortium name="Genoscope - CEA"/>
            <person name="William W."/>
        </authorList>
    </citation>
    <scope>NUCLEOTIDE SEQUENCE [LARGE SCALE GENOMIC DNA]</scope>
    <source>
        <strain evidence="4">DSM 16959</strain>
    </source>
</reference>
<name>A0A6S6Y1G5_9PROT</name>
<dbReference type="InterPro" id="IPR028098">
    <property type="entry name" value="Glyco_trans_4-like_N"/>
</dbReference>
<dbReference type="AlphaFoldDB" id="A0A6S6Y1G5"/>
<dbReference type="EMBL" id="LR778301">
    <property type="protein sequence ID" value="CAB1370375.1"/>
    <property type="molecule type" value="Genomic_DNA"/>
</dbReference>
<feature type="domain" description="Glycosyltransferase subfamily 4-like N-terminal" evidence="2">
    <location>
        <begin position="13"/>
        <end position="180"/>
    </location>
</feature>
<accession>A0A6S6Y1G5</accession>
<evidence type="ECO:0000259" key="2">
    <source>
        <dbReference type="Pfam" id="PF13439"/>
    </source>
</evidence>
<gene>
    <name evidence="3" type="ORF">DENOEST_3221</name>
</gene>
<dbReference type="GO" id="GO:0016757">
    <property type="term" value="F:glycosyltransferase activity"/>
    <property type="evidence" value="ECO:0007669"/>
    <property type="project" value="InterPro"/>
</dbReference>
<dbReference type="InterPro" id="IPR001296">
    <property type="entry name" value="Glyco_trans_1"/>
</dbReference>
<proteinExistence type="predicted"/>
<dbReference type="RefSeq" id="WP_183148269.1">
    <property type="nucleotide sequence ID" value="NZ_LR778301.1"/>
</dbReference>
<evidence type="ECO:0000259" key="1">
    <source>
        <dbReference type="Pfam" id="PF00534"/>
    </source>
</evidence>
<dbReference type="Pfam" id="PF00534">
    <property type="entry name" value="Glycos_transf_1"/>
    <property type="match status" value="1"/>
</dbReference>
<feature type="domain" description="Glycosyl transferase family 1" evidence="1">
    <location>
        <begin position="193"/>
        <end position="353"/>
    </location>
</feature>
<dbReference type="PANTHER" id="PTHR12526">
    <property type="entry name" value="GLYCOSYLTRANSFERASE"/>
    <property type="match status" value="1"/>
</dbReference>
<evidence type="ECO:0000313" key="3">
    <source>
        <dbReference type="EMBL" id="CAB1370375.1"/>
    </source>
</evidence>
<dbReference type="KEGG" id="doe:DENOEST_3221"/>
<dbReference type="Proteomes" id="UP000515733">
    <property type="component" value="Chromosome"/>
</dbReference>
<dbReference type="Pfam" id="PF13439">
    <property type="entry name" value="Glyco_transf_4"/>
    <property type="match status" value="1"/>
</dbReference>
<keyword evidence="4" id="KW-1185">Reference proteome</keyword>
<organism evidence="3 4">
    <name type="scientific">Denitratisoma oestradiolicum</name>
    <dbReference type="NCBI Taxonomy" id="311182"/>
    <lineage>
        <taxon>Bacteria</taxon>
        <taxon>Pseudomonadati</taxon>
        <taxon>Pseudomonadota</taxon>
        <taxon>Betaproteobacteria</taxon>
        <taxon>Nitrosomonadales</taxon>
        <taxon>Sterolibacteriaceae</taxon>
        <taxon>Denitratisoma</taxon>
    </lineage>
</organism>
<protein>
    <recommendedName>
        <fullName evidence="5">Glycosyl transferase family 1</fullName>
    </recommendedName>
</protein>
<dbReference type="Gene3D" id="3.40.50.2000">
    <property type="entry name" value="Glycogen Phosphorylase B"/>
    <property type="match status" value="2"/>
</dbReference>
<sequence>MKLALVRQKYNPYGGAERFVERALGALQQQGIAVTLITRQWKTSEAAEGRAVRICNPFHLGRLWRDAGFSHGVQNIIARGEFDLVQSHERIPGCHVYRAGDGVHATWLELRARVQSPLARLATRIHPWHHYILAAEAAMFRHPALRAVICNSAMVRDDIAQRFQVPMDRLHVIHNGVDLDHFHPGLRAEHRASLRQKLGIPLEAPVVLYVGSGFERKGLPQLLAALARLPAEVHLLVVGKDKRAAAMQALAARLGLARRTHFLGGQPDVRPCYGAADVFALPTLYDPFPNAALEALACGLPVLTSPGSGAAELVSPDCGAVVDALDPAAQAEAIAGLLAGAAEARAQAARAAAETCSLSDMTGKLIALYRTLP</sequence>
<dbReference type="CDD" id="cd03801">
    <property type="entry name" value="GT4_PimA-like"/>
    <property type="match status" value="1"/>
</dbReference>